<feature type="transmembrane region" description="Helical" evidence="1">
    <location>
        <begin position="139"/>
        <end position="155"/>
    </location>
</feature>
<dbReference type="EMBL" id="CM003380">
    <property type="protein sequence ID" value="KOM54306.1"/>
    <property type="molecule type" value="Genomic_DNA"/>
</dbReference>
<dbReference type="PANTHER" id="PTHR15907">
    <property type="entry name" value="DUF614 FAMILY PROTEIN-RELATED"/>
    <property type="match status" value="1"/>
</dbReference>
<protein>
    <submittedName>
        <fullName evidence="2">Uncharacterized protein</fullName>
    </submittedName>
</protein>
<evidence type="ECO:0000313" key="2">
    <source>
        <dbReference type="EMBL" id="KOM54306.1"/>
    </source>
</evidence>
<keyword evidence="1" id="KW-1133">Transmembrane helix</keyword>
<dbReference type="STRING" id="3914.A0A0L9VGY2"/>
<reference evidence="3" key="1">
    <citation type="journal article" date="2015" name="Proc. Natl. Acad. Sci. U.S.A.">
        <title>Genome sequencing of adzuki bean (Vigna angularis) provides insight into high starch and low fat accumulation and domestication.</title>
        <authorList>
            <person name="Yang K."/>
            <person name="Tian Z."/>
            <person name="Chen C."/>
            <person name="Luo L."/>
            <person name="Zhao B."/>
            <person name="Wang Z."/>
            <person name="Yu L."/>
            <person name="Li Y."/>
            <person name="Sun Y."/>
            <person name="Li W."/>
            <person name="Chen Y."/>
            <person name="Li Y."/>
            <person name="Zhang Y."/>
            <person name="Ai D."/>
            <person name="Zhao J."/>
            <person name="Shang C."/>
            <person name="Ma Y."/>
            <person name="Wu B."/>
            <person name="Wang M."/>
            <person name="Gao L."/>
            <person name="Sun D."/>
            <person name="Zhang P."/>
            <person name="Guo F."/>
            <person name="Wang W."/>
            <person name="Li Y."/>
            <person name="Wang J."/>
            <person name="Varshney R.K."/>
            <person name="Wang J."/>
            <person name="Ling H.Q."/>
            <person name="Wan P."/>
        </authorList>
    </citation>
    <scope>NUCLEOTIDE SEQUENCE</scope>
    <source>
        <strain evidence="3">cv. Jingnong 6</strain>
    </source>
</reference>
<dbReference type="Pfam" id="PF04749">
    <property type="entry name" value="PLAC8"/>
    <property type="match status" value="1"/>
</dbReference>
<gene>
    <name evidence="2" type="ORF">LR48_Vigan10g019800</name>
</gene>
<keyword evidence="1" id="KW-0472">Membrane</keyword>
<dbReference type="Gramene" id="KOM54306">
    <property type="protein sequence ID" value="KOM54306"/>
    <property type="gene ID" value="LR48_Vigan10g019800"/>
</dbReference>
<evidence type="ECO:0000313" key="3">
    <source>
        <dbReference type="Proteomes" id="UP000053144"/>
    </source>
</evidence>
<organism evidence="2 3">
    <name type="scientific">Phaseolus angularis</name>
    <name type="common">Azuki bean</name>
    <name type="synonym">Vigna angularis</name>
    <dbReference type="NCBI Taxonomy" id="3914"/>
    <lineage>
        <taxon>Eukaryota</taxon>
        <taxon>Viridiplantae</taxon>
        <taxon>Streptophyta</taxon>
        <taxon>Embryophyta</taxon>
        <taxon>Tracheophyta</taxon>
        <taxon>Spermatophyta</taxon>
        <taxon>Magnoliopsida</taxon>
        <taxon>eudicotyledons</taxon>
        <taxon>Gunneridae</taxon>
        <taxon>Pentapetalae</taxon>
        <taxon>rosids</taxon>
        <taxon>fabids</taxon>
        <taxon>Fabales</taxon>
        <taxon>Fabaceae</taxon>
        <taxon>Papilionoideae</taxon>
        <taxon>50 kb inversion clade</taxon>
        <taxon>NPAAA clade</taxon>
        <taxon>indigoferoid/millettioid clade</taxon>
        <taxon>Phaseoleae</taxon>
        <taxon>Vigna</taxon>
    </lineage>
</organism>
<name>A0A0L9VGY2_PHAAN</name>
<dbReference type="NCBIfam" id="TIGR01571">
    <property type="entry name" value="A_thal_Cys_rich"/>
    <property type="match status" value="1"/>
</dbReference>
<sequence length="156" mass="17627">MYEVEGERAQQQNSNAPPTGKWTTGLYDCFDDKGNCCFTWVSPPDAFGSNAEIIDQGRTSAIRARLTFFGLGLLGLGCLYSYKFRIKLRSLYNLPEEPCSDCCVHSCCLLCAICQEHRELKNRGLYPSTGIYNYSINNIRTQICFLLFIILIILVV</sequence>
<dbReference type="Proteomes" id="UP000053144">
    <property type="component" value="Chromosome 10"/>
</dbReference>
<evidence type="ECO:0000256" key="1">
    <source>
        <dbReference type="SAM" id="Phobius"/>
    </source>
</evidence>
<proteinExistence type="predicted"/>
<keyword evidence="1" id="KW-0812">Transmembrane</keyword>
<accession>A0A0L9VGY2</accession>
<dbReference type="InterPro" id="IPR006461">
    <property type="entry name" value="PLAC_motif_containing"/>
</dbReference>
<feature type="transmembrane region" description="Helical" evidence="1">
    <location>
        <begin position="66"/>
        <end position="82"/>
    </location>
</feature>
<dbReference type="OMA" id="MMTPPQH"/>
<dbReference type="AlphaFoldDB" id="A0A0L9VGY2"/>